<proteinExistence type="inferred from homology"/>
<accession>A0A8X6HFB9</accession>
<dbReference type="EMBL" id="BMAO01028204">
    <property type="protein sequence ID" value="GFR22727.1"/>
    <property type="molecule type" value="Genomic_DNA"/>
</dbReference>
<feature type="non-terminal residue" evidence="2">
    <location>
        <position position="1"/>
    </location>
</feature>
<dbReference type="Proteomes" id="UP000887116">
    <property type="component" value="Unassembled WGS sequence"/>
</dbReference>
<gene>
    <name evidence="2" type="primary">AVEN_93099_1</name>
    <name evidence="2" type="ORF">TNCT_392521</name>
</gene>
<reference evidence="2" key="1">
    <citation type="submission" date="2020-07" db="EMBL/GenBank/DDBJ databases">
        <title>Multicomponent nature underlies the extraordinary mechanical properties of spider dragline silk.</title>
        <authorList>
            <person name="Kono N."/>
            <person name="Nakamura H."/>
            <person name="Mori M."/>
            <person name="Yoshida Y."/>
            <person name="Ohtoshi R."/>
            <person name="Malay A.D."/>
            <person name="Moran D.A.P."/>
            <person name="Tomita M."/>
            <person name="Numata K."/>
            <person name="Arakawa K."/>
        </authorList>
    </citation>
    <scope>NUCLEOTIDE SEQUENCE</scope>
</reference>
<comment type="caution">
    <text evidence="2">The sequence shown here is derived from an EMBL/GenBank/DDBJ whole genome shotgun (WGS) entry which is preliminary data.</text>
</comment>
<dbReference type="GO" id="GO:0004061">
    <property type="term" value="F:arylformamidase activity"/>
    <property type="evidence" value="ECO:0007669"/>
    <property type="project" value="InterPro"/>
</dbReference>
<name>A0A8X6HFB9_TRICU</name>
<evidence type="ECO:0000313" key="2">
    <source>
        <dbReference type="EMBL" id="GFR22727.1"/>
    </source>
</evidence>
<keyword evidence="3" id="KW-1185">Reference proteome</keyword>
<dbReference type="GO" id="GO:0019441">
    <property type="term" value="P:L-tryptophan catabolic process to kynurenine"/>
    <property type="evidence" value="ECO:0007669"/>
    <property type="project" value="InterPro"/>
</dbReference>
<evidence type="ECO:0000313" key="3">
    <source>
        <dbReference type="Proteomes" id="UP000887116"/>
    </source>
</evidence>
<dbReference type="InterPro" id="IPR007325">
    <property type="entry name" value="KFase/CYL"/>
</dbReference>
<evidence type="ECO:0000256" key="1">
    <source>
        <dbReference type="ARBA" id="ARBA00007865"/>
    </source>
</evidence>
<organism evidence="2 3">
    <name type="scientific">Trichonephila clavata</name>
    <name type="common">Joro spider</name>
    <name type="synonym">Nephila clavata</name>
    <dbReference type="NCBI Taxonomy" id="2740835"/>
    <lineage>
        <taxon>Eukaryota</taxon>
        <taxon>Metazoa</taxon>
        <taxon>Ecdysozoa</taxon>
        <taxon>Arthropoda</taxon>
        <taxon>Chelicerata</taxon>
        <taxon>Arachnida</taxon>
        <taxon>Araneae</taxon>
        <taxon>Araneomorphae</taxon>
        <taxon>Entelegynae</taxon>
        <taxon>Araneoidea</taxon>
        <taxon>Nephilidae</taxon>
        <taxon>Trichonephila</taxon>
    </lineage>
</organism>
<dbReference type="Gene3D" id="3.50.30.50">
    <property type="entry name" value="Putative cyclase"/>
    <property type="match status" value="1"/>
</dbReference>
<dbReference type="SUPFAM" id="SSF102198">
    <property type="entry name" value="Putative cyclase"/>
    <property type="match status" value="1"/>
</dbReference>
<dbReference type="InterPro" id="IPR037175">
    <property type="entry name" value="KFase_sf"/>
</dbReference>
<comment type="similarity">
    <text evidence="1">Belongs to the Cyclase 1 superfamily.</text>
</comment>
<protein>
    <recommendedName>
        <fullName evidence="4">Cyclase</fullName>
    </recommendedName>
</protein>
<dbReference type="PANTHER" id="PTHR31118">
    <property type="entry name" value="CYCLASE-LIKE PROTEIN 2"/>
    <property type="match status" value="1"/>
</dbReference>
<dbReference type="AlphaFoldDB" id="A0A8X6HFB9"/>
<dbReference type="PANTHER" id="PTHR31118:SF12">
    <property type="entry name" value="CYCLASE-LIKE PROTEIN 2"/>
    <property type="match status" value="1"/>
</dbReference>
<sequence>VQGEEISSAIHVGTHMDAPLHFTPLGVPVDQLDIRRLVAPAAVIDITAKAELDPDADVTVEDFLHWESITGQSLNETVLLIKSGWGKKWNNQTAFFGTPDYDATKLHSPGLSPESATWLVENRNIYGLGTETVSLDKGPSQDFQVHQILLARGIFGLENVANVDKIPIYGATLHVMPMKIGKGSGAPVRILATYPEVIFDSMLPTNE</sequence>
<evidence type="ECO:0008006" key="4">
    <source>
        <dbReference type="Google" id="ProtNLM"/>
    </source>
</evidence>
<dbReference type="OrthoDB" id="7108654at2759"/>
<dbReference type="Pfam" id="PF04199">
    <property type="entry name" value="Cyclase"/>
    <property type="match status" value="1"/>
</dbReference>